<keyword evidence="2 4" id="KW-0378">Hydrolase</keyword>
<evidence type="ECO:0000256" key="2">
    <source>
        <dbReference type="ARBA" id="ARBA00022801"/>
    </source>
</evidence>
<evidence type="ECO:0000256" key="5">
    <source>
        <dbReference type="SAM" id="MobiDB-lite"/>
    </source>
</evidence>
<dbReference type="InterPro" id="IPR001547">
    <property type="entry name" value="Glyco_hydro_5"/>
</dbReference>
<dbReference type="EMBL" id="BAABFB010000066">
    <property type="protein sequence ID" value="GAA4486911.1"/>
    <property type="molecule type" value="Genomic_DNA"/>
</dbReference>
<sequence length="501" mass="53297">MRNLSYAAAIAATVGALVAATPATALADEPAPPSTTRTHVEGRSIVDEDGRVLLLHGINNVDKKAPYVVAGDGTTLTAQDADLLVRHGLNTVRLGVSFDGLMPGRGVIDTDYLDRLADVVDTLGSRGIRVLLDNHQDGIGKPWGGNGFPDWAIAARPQSWEPNPGFPLNYLMPSMNVAWDAVWNNENGVLDHLGTALAALAERVDGLPGVLGIELMNEPWPGSPFLTCFPNGCPDFDRKYQGAMQRLTDHIRAVDPDVPVFWEPNVTWNETMPSNLGNPPHTPAITDPNIALSVHDYCIPSQMSIYAGLPAGLKAACPVQHDKTWFNIDTLGSRTNRPVMVTEFGDIDADTLAATASRADDRFVGWHYWPPGNFVDAASGRDPFRGEIGKQLVRTYPQATAGSPGTLRFNSDNGDFRYTYTARPSTKPTEIYVSDLHYPDGYVATAEGGRITSPAGARVVTVQADPGSSVTVSIHGTGSDGTNLPGDTGSADGSSTGSAGS</sequence>
<dbReference type="InterPro" id="IPR013780">
    <property type="entry name" value="Glyco_hydro_b"/>
</dbReference>
<evidence type="ECO:0000256" key="3">
    <source>
        <dbReference type="ARBA" id="ARBA00023295"/>
    </source>
</evidence>
<feature type="domain" description="Glycoside hydrolase family 5 C-terminal" evidence="8">
    <location>
        <begin position="394"/>
        <end position="474"/>
    </location>
</feature>
<feature type="signal peptide" evidence="6">
    <location>
        <begin position="1"/>
        <end position="27"/>
    </location>
</feature>
<dbReference type="RefSeq" id="WP_345350372.1">
    <property type="nucleotide sequence ID" value="NZ_BAABFB010000066.1"/>
</dbReference>
<feature type="domain" description="Glycoside hydrolase family 5" evidence="7">
    <location>
        <begin position="76"/>
        <end position="369"/>
    </location>
</feature>
<dbReference type="Pfam" id="PF18564">
    <property type="entry name" value="Glyco_hydro_5_C"/>
    <property type="match status" value="1"/>
</dbReference>
<feature type="region of interest" description="Disordered" evidence="5">
    <location>
        <begin position="468"/>
        <end position="501"/>
    </location>
</feature>
<name>A0ABP8PFZ7_9NOCA</name>
<keyword evidence="6" id="KW-0732">Signal</keyword>
<dbReference type="Proteomes" id="UP001501183">
    <property type="component" value="Unassembled WGS sequence"/>
</dbReference>
<protein>
    <recommendedName>
        <fullName evidence="11">Endoglycosylceramidase</fullName>
    </recommendedName>
</protein>
<reference evidence="10" key="1">
    <citation type="journal article" date="2019" name="Int. J. Syst. Evol. Microbiol.">
        <title>The Global Catalogue of Microorganisms (GCM) 10K type strain sequencing project: providing services to taxonomists for standard genome sequencing and annotation.</title>
        <authorList>
            <consortium name="The Broad Institute Genomics Platform"/>
            <consortium name="The Broad Institute Genome Sequencing Center for Infectious Disease"/>
            <person name="Wu L."/>
            <person name="Ma J."/>
        </authorList>
    </citation>
    <scope>NUCLEOTIDE SEQUENCE [LARGE SCALE GENOMIC DNA]</scope>
    <source>
        <strain evidence="10">JCM 32206</strain>
    </source>
</reference>
<dbReference type="InterPro" id="IPR017853">
    <property type="entry name" value="GH"/>
</dbReference>
<proteinExistence type="inferred from homology"/>
<dbReference type="Gene3D" id="2.60.40.1180">
    <property type="entry name" value="Golgi alpha-mannosidase II"/>
    <property type="match status" value="1"/>
</dbReference>
<gene>
    <name evidence="9" type="ORF">GCM10023094_44370</name>
</gene>
<evidence type="ECO:0000256" key="4">
    <source>
        <dbReference type="RuleBase" id="RU361153"/>
    </source>
</evidence>
<feature type="chain" id="PRO_5047122732" description="Endoglycosylceramidase" evidence="6">
    <location>
        <begin position="28"/>
        <end position="501"/>
    </location>
</feature>
<evidence type="ECO:0000256" key="1">
    <source>
        <dbReference type="ARBA" id="ARBA00005641"/>
    </source>
</evidence>
<evidence type="ECO:0000313" key="10">
    <source>
        <dbReference type="Proteomes" id="UP001501183"/>
    </source>
</evidence>
<evidence type="ECO:0000313" key="9">
    <source>
        <dbReference type="EMBL" id="GAA4486911.1"/>
    </source>
</evidence>
<dbReference type="Pfam" id="PF00150">
    <property type="entry name" value="Cellulase"/>
    <property type="match status" value="1"/>
</dbReference>
<evidence type="ECO:0000256" key="6">
    <source>
        <dbReference type="SAM" id="SignalP"/>
    </source>
</evidence>
<dbReference type="InterPro" id="IPR052066">
    <property type="entry name" value="Glycosphingolipid_Hydrolases"/>
</dbReference>
<dbReference type="PANTHER" id="PTHR31308:SF3">
    <property type="entry name" value="ENDOGLYCOCERAMIDASE"/>
    <property type="match status" value="1"/>
</dbReference>
<accession>A0ABP8PFZ7</accession>
<keyword evidence="3 4" id="KW-0326">Glycosidase</keyword>
<evidence type="ECO:0000259" key="8">
    <source>
        <dbReference type="Pfam" id="PF18564"/>
    </source>
</evidence>
<evidence type="ECO:0000259" key="7">
    <source>
        <dbReference type="Pfam" id="PF00150"/>
    </source>
</evidence>
<evidence type="ECO:0008006" key="11">
    <source>
        <dbReference type="Google" id="ProtNLM"/>
    </source>
</evidence>
<keyword evidence="10" id="KW-1185">Reference proteome</keyword>
<feature type="compositionally biased region" description="Polar residues" evidence="5">
    <location>
        <begin position="468"/>
        <end position="482"/>
    </location>
</feature>
<comment type="similarity">
    <text evidence="1 4">Belongs to the glycosyl hydrolase 5 (cellulase A) family.</text>
</comment>
<comment type="caution">
    <text evidence="9">The sequence shown here is derived from an EMBL/GenBank/DDBJ whole genome shotgun (WGS) entry which is preliminary data.</text>
</comment>
<feature type="compositionally biased region" description="Low complexity" evidence="5">
    <location>
        <begin position="486"/>
        <end position="501"/>
    </location>
</feature>
<dbReference type="Gene3D" id="3.20.20.80">
    <property type="entry name" value="Glycosidases"/>
    <property type="match status" value="1"/>
</dbReference>
<dbReference type="InterPro" id="IPR041036">
    <property type="entry name" value="GH5_C"/>
</dbReference>
<dbReference type="PANTHER" id="PTHR31308">
    <property type="match status" value="1"/>
</dbReference>
<organism evidence="9 10">
    <name type="scientific">Rhodococcus olei</name>
    <dbReference type="NCBI Taxonomy" id="2161675"/>
    <lineage>
        <taxon>Bacteria</taxon>
        <taxon>Bacillati</taxon>
        <taxon>Actinomycetota</taxon>
        <taxon>Actinomycetes</taxon>
        <taxon>Mycobacteriales</taxon>
        <taxon>Nocardiaceae</taxon>
        <taxon>Rhodococcus</taxon>
    </lineage>
</organism>
<dbReference type="SUPFAM" id="SSF51445">
    <property type="entry name" value="(Trans)glycosidases"/>
    <property type="match status" value="1"/>
</dbReference>